<dbReference type="Pfam" id="PF16067">
    <property type="entry name" value="DUF4809"/>
    <property type="match status" value="1"/>
</dbReference>
<evidence type="ECO:0000313" key="1">
    <source>
        <dbReference type="EMBL" id="MBP1045987.1"/>
    </source>
</evidence>
<evidence type="ECO:0000313" key="2">
    <source>
        <dbReference type="Proteomes" id="UP000673375"/>
    </source>
</evidence>
<sequence>MTKAIISSVVDLTEGGCNACGIVECVSYTLTINEREIPLEELTVASLVMTIALKNGFKQEMKMDMLDDYLSFTKSGYEVKLFEDYDQLTYRSTDNELQTKNRIKDTKELTEKVNELLTKLFKLETIEFEY</sequence>
<organism evidence="1 2">
    <name type="scientific">Enterococcus larvae</name>
    <dbReference type="NCBI Taxonomy" id="2794352"/>
    <lineage>
        <taxon>Bacteria</taxon>
        <taxon>Bacillati</taxon>
        <taxon>Bacillota</taxon>
        <taxon>Bacilli</taxon>
        <taxon>Lactobacillales</taxon>
        <taxon>Enterococcaceae</taxon>
        <taxon>Enterococcus</taxon>
    </lineage>
</organism>
<dbReference type="Proteomes" id="UP000673375">
    <property type="component" value="Unassembled WGS sequence"/>
</dbReference>
<gene>
    <name evidence="1" type="ORF">I6N96_06810</name>
</gene>
<proteinExistence type="predicted"/>
<protein>
    <submittedName>
        <fullName evidence="1">DUF4809 family protein</fullName>
    </submittedName>
</protein>
<comment type="caution">
    <text evidence="1">The sequence shown here is derived from an EMBL/GenBank/DDBJ whole genome shotgun (WGS) entry which is preliminary data.</text>
</comment>
<dbReference type="EMBL" id="JAEDXU010000003">
    <property type="protein sequence ID" value="MBP1045987.1"/>
    <property type="molecule type" value="Genomic_DNA"/>
</dbReference>
<dbReference type="RefSeq" id="WP_209556815.1">
    <property type="nucleotide sequence ID" value="NZ_JAEDXU010000003.1"/>
</dbReference>
<accession>A0ABS4CI91</accession>
<dbReference type="InterPro" id="IPR032080">
    <property type="entry name" value="DUF4809"/>
</dbReference>
<name>A0ABS4CI91_9ENTE</name>
<reference evidence="1 2" key="1">
    <citation type="submission" date="2020-12" db="EMBL/GenBank/DDBJ databases">
        <title>Vagococcus allomyrinae sp. nov. and Enterococcus lavae sp. nov., isolated from the larvae of Allomyrina dichotoma.</title>
        <authorList>
            <person name="Lee S.D."/>
        </authorList>
    </citation>
    <scope>NUCLEOTIDE SEQUENCE [LARGE SCALE GENOMIC DNA]</scope>
    <source>
        <strain evidence="1 2">BWM-S5</strain>
    </source>
</reference>
<keyword evidence="2" id="KW-1185">Reference proteome</keyword>